<organism evidence="10 11">
    <name type="scientific">Knoellia sinensis KCTC 19936</name>
    <dbReference type="NCBI Taxonomy" id="1385520"/>
    <lineage>
        <taxon>Bacteria</taxon>
        <taxon>Bacillati</taxon>
        <taxon>Actinomycetota</taxon>
        <taxon>Actinomycetes</taxon>
        <taxon>Micrococcales</taxon>
        <taxon>Intrasporangiaceae</taxon>
        <taxon>Knoellia</taxon>
    </lineage>
</organism>
<dbReference type="OrthoDB" id="9780685at2"/>
<dbReference type="InterPro" id="IPR015422">
    <property type="entry name" value="PyrdxlP-dep_Trfase_small"/>
</dbReference>
<dbReference type="CDD" id="cd00614">
    <property type="entry name" value="CGS_like"/>
    <property type="match status" value="1"/>
</dbReference>
<evidence type="ECO:0000256" key="5">
    <source>
        <dbReference type="ARBA" id="ARBA00047199"/>
    </source>
</evidence>
<comment type="cofactor">
    <cofactor evidence="1 9">
        <name>pyridoxal 5'-phosphate</name>
        <dbReference type="ChEBI" id="CHEBI:597326"/>
    </cofactor>
</comment>
<evidence type="ECO:0000256" key="9">
    <source>
        <dbReference type="RuleBase" id="RU362118"/>
    </source>
</evidence>
<protein>
    <recommendedName>
        <fullName evidence="4">homocysteine desulfhydrase</fullName>
        <ecNumber evidence="4">4.4.1.2</ecNumber>
    </recommendedName>
    <alternativeName>
        <fullName evidence="5">Homocysteine desulfhydrase</fullName>
    </alternativeName>
</protein>
<gene>
    <name evidence="10" type="ORF">N802_09565</name>
</gene>
<dbReference type="GO" id="GO:0005737">
    <property type="term" value="C:cytoplasm"/>
    <property type="evidence" value="ECO:0007669"/>
    <property type="project" value="TreeGrafter"/>
</dbReference>
<dbReference type="FunFam" id="3.40.640.10:FF:000046">
    <property type="entry name" value="Cystathionine gamma-lyase"/>
    <property type="match status" value="1"/>
</dbReference>
<dbReference type="RefSeq" id="WP_035918987.1">
    <property type="nucleotide sequence ID" value="NZ_AVPJ01000021.1"/>
</dbReference>
<dbReference type="GO" id="GO:0018826">
    <property type="term" value="F:methionine gamma-lyase activity"/>
    <property type="evidence" value="ECO:0007669"/>
    <property type="project" value="UniProtKB-EC"/>
</dbReference>
<comment type="catalytic activity">
    <reaction evidence="6">
        <text>L-homocysteine + H2O = 2-oxobutanoate + hydrogen sulfide + NH4(+) + H(+)</text>
        <dbReference type="Rhea" id="RHEA:14501"/>
        <dbReference type="ChEBI" id="CHEBI:15377"/>
        <dbReference type="ChEBI" id="CHEBI:15378"/>
        <dbReference type="ChEBI" id="CHEBI:16763"/>
        <dbReference type="ChEBI" id="CHEBI:28938"/>
        <dbReference type="ChEBI" id="CHEBI:29919"/>
        <dbReference type="ChEBI" id="CHEBI:58199"/>
        <dbReference type="EC" id="4.4.1.2"/>
    </reaction>
    <physiologicalReaction direction="left-to-right" evidence="6">
        <dbReference type="Rhea" id="RHEA:14502"/>
    </physiologicalReaction>
</comment>
<evidence type="ECO:0000256" key="4">
    <source>
        <dbReference type="ARBA" id="ARBA00047175"/>
    </source>
</evidence>
<dbReference type="STRING" id="1385520.N802_09565"/>
<dbReference type="GO" id="GO:0030170">
    <property type="term" value="F:pyridoxal phosphate binding"/>
    <property type="evidence" value="ECO:0007669"/>
    <property type="project" value="InterPro"/>
</dbReference>
<reference evidence="10 11" key="1">
    <citation type="submission" date="2013-08" db="EMBL/GenBank/DDBJ databases">
        <title>The genome sequence of Knoellia sinensis.</title>
        <authorList>
            <person name="Zhu W."/>
            <person name="Wang G."/>
        </authorList>
    </citation>
    <scope>NUCLEOTIDE SEQUENCE [LARGE SCALE GENOMIC DNA]</scope>
    <source>
        <strain evidence="10 11">KCTC 19936</strain>
    </source>
</reference>
<dbReference type="SUPFAM" id="SSF53383">
    <property type="entry name" value="PLP-dependent transferases"/>
    <property type="match status" value="1"/>
</dbReference>
<evidence type="ECO:0000256" key="1">
    <source>
        <dbReference type="ARBA" id="ARBA00001933"/>
    </source>
</evidence>
<dbReference type="EC" id="4.4.1.2" evidence="4"/>
<dbReference type="GO" id="GO:0047982">
    <property type="term" value="F:homocysteine desulfhydrase activity"/>
    <property type="evidence" value="ECO:0007669"/>
    <property type="project" value="UniProtKB-EC"/>
</dbReference>
<dbReference type="eggNOG" id="COG0626">
    <property type="taxonomic scope" value="Bacteria"/>
</dbReference>
<name>A0A0A0J3K2_9MICO</name>
<dbReference type="Gene3D" id="3.40.640.10">
    <property type="entry name" value="Type I PLP-dependent aspartate aminotransferase-like (Major domain)"/>
    <property type="match status" value="1"/>
</dbReference>
<comment type="catalytic activity">
    <reaction evidence="7">
        <text>L-methionine + H2O = methanethiol + 2-oxobutanoate + NH4(+)</text>
        <dbReference type="Rhea" id="RHEA:23800"/>
        <dbReference type="ChEBI" id="CHEBI:15377"/>
        <dbReference type="ChEBI" id="CHEBI:16007"/>
        <dbReference type="ChEBI" id="CHEBI:16763"/>
        <dbReference type="ChEBI" id="CHEBI:28938"/>
        <dbReference type="ChEBI" id="CHEBI:57844"/>
        <dbReference type="EC" id="4.4.1.11"/>
    </reaction>
    <physiologicalReaction direction="left-to-right" evidence="7">
        <dbReference type="Rhea" id="RHEA:23801"/>
    </physiologicalReaction>
</comment>
<dbReference type="Pfam" id="PF01053">
    <property type="entry name" value="Cys_Met_Meta_PP"/>
    <property type="match status" value="1"/>
</dbReference>
<keyword evidence="11" id="KW-1185">Reference proteome</keyword>
<dbReference type="PIRSF" id="PIRSF001434">
    <property type="entry name" value="CGS"/>
    <property type="match status" value="1"/>
</dbReference>
<dbReference type="PANTHER" id="PTHR11808">
    <property type="entry name" value="TRANS-SULFURATION ENZYME FAMILY MEMBER"/>
    <property type="match status" value="1"/>
</dbReference>
<dbReference type="Gene3D" id="3.90.1150.10">
    <property type="entry name" value="Aspartate Aminotransferase, domain 1"/>
    <property type="match status" value="1"/>
</dbReference>
<feature type="modified residue" description="N6-(pyridoxal phosphate)lysine" evidence="8">
    <location>
        <position position="204"/>
    </location>
</feature>
<evidence type="ECO:0000256" key="7">
    <source>
        <dbReference type="ARBA" id="ARBA00052699"/>
    </source>
</evidence>
<dbReference type="InterPro" id="IPR000277">
    <property type="entry name" value="Cys/Met-Metab_PyrdxlP-dep_enz"/>
</dbReference>
<evidence type="ECO:0000256" key="2">
    <source>
        <dbReference type="ARBA" id="ARBA00009077"/>
    </source>
</evidence>
<proteinExistence type="inferred from homology"/>
<keyword evidence="3 8" id="KW-0663">Pyridoxal phosphate</keyword>
<dbReference type="PANTHER" id="PTHR11808:SF85">
    <property type="entry name" value="CYSTATHIONINE GAMMA-LYASE-RELATED"/>
    <property type="match status" value="1"/>
</dbReference>
<comment type="similarity">
    <text evidence="2 9">Belongs to the trans-sulfuration enzymes family.</text>
</comment>
<evidence type="ECO:0000256" key="6">
    <source>
        <dbReference type="ARBA" id="ARBA00048780"/>
    </source>
</evidence>
<dbReference type="InterPro" id="IPR015424">
    <property type="entry name" value="PyrdxlP-dep_Trfase"/>
</dbReference>
<sequence>MTAENPYRPGRDHTSRTFPVIPPIYQSTTFELDDTSYADVQGTGGLHETWYSRFNNPTVDAAGAEVARLHGAARTQMTSSGMAAIATTLVTLLRSGDTIVASKQVYGDTDDLLQRDLPGLGINVVRVDAFDTAAWERATAEHRPAVLFGETLSNPQLRLLNIPAVAAIAHGAGARLVVDNTFATPFCTRPLELGADVVVESATKFLAGHSDVVAGAVTMNDLSLADEAQRRMITFGGCLDPHAAFLVWRGLRTFGVRLAEACRSADVIATKLADEPEVEHVRYPGRLDHPDAGDVVDRVMPGPKGAMVSLVLAGGDERVLQVLRRLQVAVEATSLGGVESLASVPFNSSHFNMTPQERLDAGIPPGLLRLSVGLEGADVLVDDLRQAIAATASP</sequence>
<dbReference type="InterPro" id="IPR054542">
    <property type="entry name" value="Cys_met_metab_PP"/>
</dbReference>
<evidence type="ECO:0000313" key="10">
    <source>
        <dbReference type="EMBL" id="KGN30211.1"/>
    </source>
</evidence>
<accession>A0A0A0J3K2</accession>
<dbReference type="GO" id="GO:0019343">
    <property type="term" value="P:cysteine biosynthetic process via cystathionine"/>
    <property type="evidence" value="ECO:0007669"/>
    <property type="project" value="TreeGrafter"/>
</dbReference>
<evidence type="ECO:0000256" key="8">
    <source>
        <dbReference type="PIRSR" id="PIRSR001434-2"/>
    </source>
</evidence>
<dbReference type="InterPro" id="IPR015421">
    <property type="entry name" value="PyrdxlP-dep_Trfase_major"/>
</dbReference>
<dbReference type="PROSITE" id="PS00868">
    <property type="entry name" value="CYS_MET_METAB_PP"/>
    <property type="match status" value="1"/>
</dbReference>
<comment type="caution">
    <text evidence="10">The sequence shown here is derived from an EMBL/GenBank/DDBJ whole genome shotgun (WGS) entry which is preliminary data.</text>
</comment>
<dbReference type="AlphaFoldDB" id="A0A0A0J3K2"/>
<dbReference type="GO" id="GO:0004123">
    <property type="term" value="F:cystathionine gamma-lyase activity"/>
    <property type="evidence" value="ECO:0007669"/>
    <property type="project" value="TreeGrafter"/>
</dbReference>
<evidence type="ECO:0000313" key="11">
    <source>
        <dbReference type="Proteomes" id="UP000030002"/>
    </source>
</evidence>
<evidence type="ECO:0000256" key="3">
    <source>
        <dbReference type="ARBA" id="ARBA00022898"/>
    </source>
</evidence>
<dbReference type="EMBL" id="AVPJ01000021">
    <property type="protein sequence ID" value="KGN30211.1"/>
    <property type="molecule type" value="Genomic_DNA"/>
</dbReference>
<dbReference type="GO" id="GO:0019346">
    <property type="term" value="P:transsulfuration"/>
    <property type="evidence" value="ECO:0007669"/>
    <property type="project" value="InterPro"/>
</dbReference>
<dbReference type="Proteomes" id="UP000030002">
    <property type="component" value="Unassembled WGS sequence"/>
</dbReference>